<dbReference type="HOGENOM" id="CLU_1892311_0_0_9"/>
<dbReference type="STRING" id="273068.TTE2175"/>
<organism evidence="1 2">
    <name type="scientific">Caldanaerobacter subterraneus subsp. tengcongensis (strain DSM 15242 / JCM 11007 / NBRC 100824 / MB4)</name>
    <name type="common">Thermoanaerobacter tengcongensis</name>
    <dbReference type="NCBI Taxonomy" id="273068"/>
    <lineage>
        <taxon>Bacteria</taxon>
        <taxon>Bacillati</taxon>
        <taxon>Bacillota</taxon>
        <taxon>Clostridia</taxon>
        <taxon>Thermoanaerobacterales</taxon>
        <taxon>Thermoanaerobacteraceae</taxon>
        <taxon>Caldanaerobacter</taxon>
    </lineage>
</organism>
<accession>Q8R854</accession>
<dbReference type="Proteomes" id="UP000000555">
    <property type="component" value="Chromosome"/>
</dbReference>
<evidence type="ECO:0000313" key="1">
    <source>
        <dbReference type="EMBL" id="AAM25333.1"/>
    </source>
</evidence>
<reference evidence="1 2" key="1">
    <citation type="journal article" date="2002" name="Genome Res.">
        <title>A complete sequence of the T. tengcongensis genome.</title>
        <authorList>
            <person name="Bao Q."/>
            <person name="Tian Y."/>
            <person name="Li W."/>
            <person name="Xu Z."/>
            <person name="Xuan Z."/>
            <person name="Hu S."/>
            <person name="Dong W."/>
            <person name="Yang J."/>
            <person name="Chen Y."/>
            <person name="Xue Y."/>
            <person name="Xu Y."/>
            <person name="Lai X."/>
            <person name="Huang L."/>
            <person name="Dong X."/>
            <person name="Ma Y."/>
            <person name="Ling L."/>
            <person name="Tan H."/>
            <person name="Chen R."/>
            <person name="Wang J."/>
            <person name="Yu J."/>
            <person name="Yang H."/>
        </authorList>
    </citation>
    <scope>NUCLEOTIDE SEQUENCE [LARGE SCALE GENOMIC DNA]</scope>
    <source>
        <strain evidence="2">DSM 15242 / JCM 11007 / NBRC 100824 / MB4</strain>
    </source>
</reference>
<proteinExistence type="predicted"/>
<dbReference type="KEGG" id="tte:TTE2175"/>
<keyword evidence="2" id="KW-1185">Reference proteome</keyword>
<dbReference type="AlphaFoldDB" id="Q8R854"/>
<name>Q8R854_CALS4</name>
<dbReference type="EMBL" id="AE008691">
    <property type="protein sequence ID" value="AAM25333.1"/>
    <property type="molecule type" value="Genomic_DNA"/>
</dbReference>
<protein>
    <submittedName>
        <fullName evidence="1">Uncharacterized protein</fullName>
    </submittedName>
</protein>
<evidence type="ECO:0000313" key="2">
    <source>
        <dbReference type="Proteomes" id="UP000000555"/>
    </source>
</evidence>
<gene>
    <name evidence="1" type="ordered locus">TTE2175</name>
</gene>
<sequence>MLRHTFTYPSMSLFLSSGSSFIAFRRRSSLLSTEYFSSSSFTSEGISPVKSQSIETFNAFFSLIKAFEEGIDLLFSRSLKFPGDNPVNLLRAGIVKLFFFRAYRILSPTEFIPNPPLYLNYDISIDNFAIQIYI</sequence>